<protein>
    <submittedName>
        <fullName evidence="10">Magnesium transporter MgtE</fullName>
    </submittedName>
</protein>
<evidence type="ECO:0000256" key="4">
    <source>
        <dbReference type="ARBA" id="ARBA00022692"/>
    </source>
</evidence>
<feature type="transmembrane region" description="Helical" evidence="8">
    <location>
        <begin position="355"/>
        <end position="377"/>
    </location>
</feature>
<dbReference type="InterPro" id="IPR038076">
    <property type="entry name" value="MgtE_N_sf"/>
</dbReference>
<feature type="domain" description="CBS" evidence="9">
    <location>
        <begin position="135"/>
        <end position="197"/>
    </location>
</feature>
<dbReference type="Gene3D" id="3.10.580.10">
    <property type="entry name" value="CBS-domain"/>
    <property type="match status" value="1"/>
</dbReference>
<evidence type="ECO:0000256" key="5">
    <source>
        <dbReference type="ARBA" id="ARBA00022842"/>
    </source>
</evidence>
<sequence>MNLEISKQELKNFLLNANDYDFQEMIEFVHPVDLLSIIHENDDDAVKILNRLSDETIAHLLDEEDDEDIYDLLKQFSTNRQKEILEEMSSDEIADFVQTLDEEESKDILSKMSVEDVAEVKELLSYAPDTAGGIMAKEFISIRENKTVQKTLEYLQQVAQNAEMAYYLYVTDSIGHLKGVVSLRDLVSSPFDTLISEITNPNVQTVNTNDDQEEVAYIIDKYDYVMIPVVDNEDIIKGVITIDDIVDIIKEEATEDIHHMAGLNAEEKVDGTLIESIKSRLPWLSVNLVTAVLAASVVAMFSSTIEAVVALAAINPIIAGMGGNAGTQSLTIIVRGIALGELTGENAKKVFFKEFGVGLLTGTILGIVVAIGCYFFFGNPYLGIVAGSAMVFNLVVATVSGYAVPIILEKMNIDPALASSVFVTTATDVLGFFAFLGLATMLLPYLI</sequence>
<name>A0A645C5N5_9ZZZZ</name>
<dbReference type="PANTHER" id="PTHR43773">
    <property type="entry name" value="MAGNESIUM TRANSPORTER MGTE"/>
    <property type="match status" value="1"/>
</dbReference>
<organism evidence="10">
    <name type="scientific">bioreactor metagenome</name>
    <dbReference type="NCBI Taxonomy" id="1076179"/>
    <lineage>
        <taxon>unclassified sequences</taxon>
        <taxon>metagenomes</taxon>
        <taxon>ecological metagenomes</taxon>
    </lineage>
</organism>
<feature type="domain" description="CBS" evidence="9">
    <location>
        <begin position="199"/>
        <end position="255"/>
    </location>
</feature>
<dbReference type="AlphaFoldDB" id="A0A645C5N5"/>
<evidence type="ECO:0000256" key="3">
    <source>
        <dbReference type="ARBA" id="ARBA00022448"/>
    </source>
</evidence>
<evidence type="ECO:0000256" key="7">
    <source>
        <dbReference type="ARBA" id="ARBA00023136"/>
    </source>
</evidence>
<keyword evidence="7 8" id="KW-0472">Membrane</keyword>
<dbReference type="Gene3D" id="1.25.60.10">
    <property type="entry name" value="MgtE N-terminal domain-like"/>
    <property type="match status" value="1"/>
</dbReference>
<keyword evidence="3" id="KW-0813">Transport</keyword>
<dbReference type="CDD" id="cd04606">
    <property type="entry name" value="CBS_pair_Mg_transporter"/>
    <property type="match status" value="1"/>
</dbReference>
<feature type="transmembrane region" description="Helical" evidence="8">
    <location>
        <begin position="383"/>
        <end position="408"/>
    </location>
</feature>
<dbReference type="GO" id="GO:0016020">
    <property type="term" value="C:membrane"/>
    <property type="evidence" value="ECO:0007669"/>
    <property type="project" value="UniProtKB-SubCell"/>
</dbReference>
<proteinExistence type="inferred from homology"/>
<dbReference type="SMART" id="SM00924">
    <property type="entry name" value="MgtE_N"/>
    <property type="match status" value="1"/>
</dbReference>
<evidence type="ECO:0000313" key="10">
    <source>
        <dbReference type="EMBL" id="MPM72939.1"/>
    </source>
</evidence>
<dbReference type="Pfam" id="PF03448">
    <property type="entry name" value="MgtE_N"/>
    <property type="match status" value="1"/>
</dbReference>
<dbReference type="Pfam" id="PF00571">
    <property type="entry name" value="CBS"/>
    <property type="match status" value="2"/>
</dbReference>
<keyword evidence="6 8" id="KW-1133">Transmembrane helix</keyword>
<dbReference type="PANTHER" id="PTHR43773:SF1">
    <property type="entry name" value="MAGNESIUM TRANSPORTER MGTE"/>
    <property type="match status" value="1"/>
</dbReference>
<dbReference type="SUPFAM" id="SSF54631">
    <property type="entry name" value="CBS-domain pair"/>
    <property type="match status" value="1"/>
</dbReference>
<dbReference type="SUPFAM" id="SSF158791">
    <property type="entry name" value="MgtE N-terminal domain-like"/>
    <property type="match status" value="1"/>
</dbReference>
<dbReference type="InterPro" id="IPR000644">
    <property type="entry name" value="CBS_dom"/>
</dbReference>
<dbReference type="SUPFAM" id="SSF161093">
    <property type="entry name" value="MgtE membrane domain-like"/>
    <property type="match status" value="1"/>
</dbReference>
<comment type="similarity">
    <text evidence="2">Belongs to the SLC41A transporter family.</text>
</comment>
<evidence type="ECO:0000256" key="6">
    <source>
        <dbReference type="ARBA" id="ARBA00022989"/>
    </source>
</evidence>
<accession>A0A645C5N5</accession>
<evidence type="ECO:0000256" key="1">
    <source>
        <dbReference type="ARBA" id="ARBA00004141"/>
    </source>
</evidence>
<gene>
    <name evidence="10" type="ORF">SDC9_119915</name>
</gene>
<evidence type="ECO:0000256" key="2">
    <source>
        <dbReference type="ARBA" id="ARBA00009749"/>
    </source>
</evidence>
<comment type="subcellular location">
    <subcellularLocation>
        <location evidence="1">Membrane</location>
        <topology evidence="1">Multi-pass membrane protein</topology>
    </subcellularLocation>
</comment>
<dbReference type="InterPro" id="IPR006667">
    <property type="entry name" value="SLC41_membr_dom"/>
</dbReference>
<dbReference type="GO" id="GO:0015095">
    <property type="term" value="F:magnesium ion transmembrane transporter activity"/>
    <property type="evidence" value="ECO:0007669"/>
    <property type="project" value="InterPro"/>
</dbReference>
<comment type="caution">
    <text evidence="10">The sequence shown here is derived from an EMBL/GenBank/DDBJ whole genome shotgun (WGS) entry which is preliminary data.</text>
</comment>
<dbReference type="NCBIfam" id="TIGR00400">
    <property type="entry name" value="mgtE"/>
    <property type="match status" value="1"/>
</dbReference>
<evidence type="ECO:0000259" key="9">
    <source>
        <dbReference type="PROSITE" id="PS51371"/>
    </source>
</evidence>
<dbReference type="PROSITE" id="PS51371">
    <property type="entry name" value="CBS"/>
    <property type="match status" value="2"/>
</dbReference>
<dbReference type="Gene3D" id="1.10.357.20">
    <property type="entry name" value="SLC41 divalent cation transporters, integral membrane domain"/>
    <property type="match status" value="1"/>
</dbReference>
<dbReference type="SMART" id="SM00116">
    <property type="entry name" value="CBS"/>
    <property type="match status" value="2"/>
</dbReference>
<dbReference type="InterPro" id="IPR006668">
    <property type="entry name" value="Mg_transptr_MgtE_intracell_dom"/>
</dbReference>
<evidence type="ECO:0000256" key="8">
    <source>
        <dbReference type="SAM" id="Phobius"/>
    </source>
</evidence>
<feature type="transmembrane region" description="Helical" evidence="8">
    <location>
        <begin position="281"/>
        <end position="301"/>
    </location>
</feature>
<reference evidence="10" key="1">
    <citation type="submission" date="2019-08" db="EMBL/GenBank/DDBJ databases">
        <authorList>
            <person name="Kucharzyk K."/>
            <person name="Murdoch R.W."/>
            <person name="Higgins S."/>
            <person name="Loffler F."/>
        </authorList>
    </citation>
    <scope>NUCLEOTIDE SEQUENCE</scope>
</reference>
<dbReference type="InterPro" id="IPR006669">
    <property type="entry name" value="MgtE_transporter"/>
</dbReference>
<dbReference type="InterPro" id="IPR036739">
    <property type="entry name" value="SLC41_membr_dom_sf"/>
</dbReference>
<dbReference type="InterPro" id="IPR046342">
    <property type="entry name" value="CBS_dom_sf"/>
</dbReference>
<feature type="transmembrane region" description="Helical" evidence="8">
    <location>
        <begin position="420"/>
        <end position="446"/>
    </location>
</feature>
<dbReference type="EMBL" id="VSSQ01025053">
    <property type="protein sequence ID" value="MPM72939.1"/>
    <property type="molecule type" value="Genomic_DNA"/>
</dbReference>
<keyword evidence="5" id="KW-0460">Magnesium</keyword>
<dbReference type="Pfam" id="PF01769">
    <property type="entry name" value="MgtE"/>
    <property type="match status" value="1"/>
</dbReference>
<keyword evidence="4 8" id="KW-0812">Transmembrane</keyword>